<keyword evidence="2" id="KW-1185">Reference proteome</keyword>
<protein>
    <submittedName>
        <fullName evidence="1">Uncharacterized protein</fullName>
    </submittedName>
</protein>
<organism evidence="1 2">
    <name type="scientific">Laribacter hongkongensis (strain HLHK9)</name>
    <dbReference type="NCBI Taxonomy" id="557598"/>
    <lineage>
        <taxon>Bacteria</taxon>
        <taxon>Pseudomonadati</taxon>
        <taxon>Pseudomonadota</taxon>
        <taxon>Betaproteobacteria</taxon>
        <taxon>Neisseriales</taxon>
        <taxon>Aquaspirillaceae</taxon>
        <taxon>Laribacter</taxon>
    </lineage>
</organism>
<sequence length="47" mass="5258">MAFENVAADHGRYRKANQQLQHDAPLKLSNANLLMLNAMQHGILAKN</sequence>
<gene>
    <name evidence="1" type="ordered locus">LHK_00297</name>
</gene>
<dbReference type="AlphaFoldDB" id="C1DAW1"/>
<reference evidence="1 2" key="1">
    <citation type="journal article" date="2009" name="PLoS Genet.">
        <title>The complete genome and proteome of Laribacter hongkongensis reveal potential mechanisms for adaptations to different temperatures and habitats.</title>
        <authorList>
            <person name="Woo P.C."/>
            <person name="Lau S.K."/>
            <person name="Tse H."/>
            <person name="Teng J.L."/>
            <person name="Curreem S.O."/>
            <person name="Tsang A.K."/>
            <person name="Fan R.Y."/>
            <person name="Wong G.K."/>
            <person name="Huang Y."/>
            <person name="Loman N.J."/>
            <person name="Snyder L.A."/>
            <person name="Cai J.J."/>
            <person name="Huang J.D."/>
            <person name="Mak W."/>
            <person name="Pallen M.J."/>
            <person name="Lok S."/>
            <person name="Yuen K.Y."/>
        </authorList>
    </citation>
    <scope>NUCLEOTIDE SEQUENCE [LARGE SCALE GENOMIC DNA]</scope>
    <source>
        <strain evidence="1 2">HLHK9</strain>
    </source>
</reference>
<dbReference type="Proteomes" id="UP000002010">
    <property type="component" value="Chromosome"/>
</dbReference>
<evidence type="ECO:0000313" key="2">
    <source>
        <dbReference type="Proteomes" id="UP000002010"/>
    </source>
</evidence>
<accession>C1DAW1</accession>
<proteinExistence type="predicted"/>
<dbReference type="EMBL" id="CP001154">
    <property type="protein sequence ID" value="ACO73292.1"/>
    <property type="molecule type" value="Genomic_DNA"/>
</dbReference>
<dbReference type="KEGG" id="lhk:LHK_00297"/>
<name>C1DAW1_LARHH</name>
<evidence type="ECO:0000313" key="1">
    <source>
        <dbReference type="EMBL" id="ACO73292.1"/>
    </source>
</evidence>
<dbReference type="HOGENOM" id="CLU_3169653_0_0_4"/>